<evidence type="ECO:0000256" key="3">
    <source>
        <dbReference type="ARBA" id="ARBA00022832"/>
    </source>
</evidence>
<organism evidence="10 11">
    <name type="scientific">Rhodococcus wratislaviensis</name>
    <name type="common">Tsukamurella wratislaviensis</name>
    <dbReference type="NCBI Taxonomy" id="44752"/>
    <lineage>
        <taxon>Bacteria</taxon>
        <taxon>Bacillati</taxon>
        <taxon>Actinomycetota</taxon>
        <taxon>Actinomycetes</taxon>
        <taxon>Mycobacteriales</taxon>
        <taxon>Nocardiaceae</taxon>
        <taxon>Rhodococcus</taxon>
    </lineage>
</organism>
<evidence type="ECO:0000256" key="9">
    <source>
        <dbReference type="SAM" id="MobiDB-lite"/>
    </source>
</evidence>
<dbReference type="RefSeq" id="WP_124395928.1">
    <property type="nucleotide sequence ID" value="NZ_BHYM01000092.1"/>
</dbReference>
<evidence type="ECO:0000256" key="7">
    <source>
        <dbReference type="ARBA" id="ARBA00023717"/>
    </source>
</evidence>
<keyword evidence="11" id="KW-1185">Reference proteome</keyword>
<dbReference type="CDD" id="cd06558">
    <property type="entry name" value="crotonase-like"/>
    <property type="match status" value="1"/>
</dbReference>
<evidence type="ECO:0000256" key="5">
    <source>
        <dbReference type="ARBA" id="ARBA00023239"/>
    </source>
</evidence>
<comment type="caution">
    <text evidence="10">The sequence shown here is derived from an EMBL/GenBank/DDBJ whole genome shotgun (WGS) entry which is preliminary data.</text>
</comment>
<gene>
    <name evidence="10" type="ORF">Rhow_008746</name>
</gene>
<feature type="region of interest" description="Disordered" evidence="9">
    <location>
        <begin position="228"/>
        <end position="264"/>
    </location>
</feature>
<keyword evidence="3" id="KW-0276">Fatty acid metabolism</keyword>
<dbReference type="PROSITE" id="PS00166">
    <property type="entry name" value="ENOYL_COA_HYDRATASE"/>
    <property type="match status" value="1"/>
</dbReference>
<name>A0A402CLA6_RHOWR</name>
<comment type="similarity">
    <text evidence="2 8">Belongs to the enoyl-CoA hydratase/isomerase family.</text>
</comment>
<accession>A0A402CLA6</accession>
<evidence type="ECO:0000256" key="8">
    <source>
        <dbReference type="RuleBase" id="RU003707"/>
    </source>
</evidence>
<dbReference type="PANTHER" id="PTHR11941:SF169">
    <property type="entry name" value="(7AS)-7A-METHYL-1,5-DIOXO-2,3,5,6,7,7A-HEXAHYDRO-1H-INDENE-CARBOXYL-COA HYDROLASE"/>
    <property type="match status" value="1"/>
</dbReference>
<keyword evidence="4" id="KW-0443">Lipid metabolism</keyword>
<comment type="function">
    <text evidence="1">Could possibly oxidize fatty acids using specific components.</text>
</comment>
<dbReference type="SUPFAM" id="SSF52096">
    <property type="entry name" value="ClpP/crotonase"/>
    <property type="match status" value="1"/>
</dbReference>
<dbReference type="Pfam" id="PF00378">
    <property type="entry name" value="ECH_1"/>
    <property type="match status" value="1"/>
</dbReference>
<proteinExistence type="inferred from homology"/>
<keyword evidence="5" id="KW-0456">Lyase</keyword>
<evidence type="ECO:0000313" key="11">
    <source>
        <dbReference type="Proteomes" id="UP000287519"/>
    </source>
</evidence>
<reference evidence="10 11" key="1">
    <citation type="submission" date="2018-11" db="EMBL/GenBank/DDBJ databases">
        <title>Microbial catabolism of amino acid.</title>
        <authorList>
            <person name="Hibi M."/>
            <person name="Ogawa J."/>
        </authorList>
    </citation>
    <scope>NUCLEOTIDE SEQUENCE [LARGE SCALE GENOMIC DNA]</scope>
    <source>
        <strain evidence="10 11">C31-06</strain>
    </source>
</reference>
<evidence type="ECO:0000256" key="6">
    <source>
        <dbReference type="ARBA" id="ARBA00023709"/>
    </source>
</evidence>
<dbReference type="EMBL" id="BHYM01000092">
    <property type="protein sequence ID" value="GCE44325.1"/>
    <property type="molecule type" value="Genomic_DNA"/>
</dbReference>
<dbReference type="InterPro" id="IPR029045">
    <property type="entry name" value="ClpP/crotonase-like_dom_sf"/>
</dbReference>
<dbReference type="OrthoDB" id="4284283at2"/>
<dbReference type="InterPro" id="IPR018376">
    <property type="entry name" value="Enoyl-CoA_hyd/isom_CS"/>
</dbReference>
<evidence type="ECO:0000313" key="10">
    <source>
        <dbReference type="EMBL" id="GCE44325.1"/>
    </source>
</evidence>
<dbReference type="Gene3D" id="3.90.226.10">
    <property type="entry name" value="2-enoyl-CoA Hydratase, Chain A, domain 1"/>
    <property type="match status" value="1"/>
</dbReference>
<dbReference type="GO" id="GO:0004300">
    <property type="term" value="F:enoyl-CoA hydratase activity"/>
    <property type="evidence" value="ECO:0007669"/>
    <property type="project" value="UniProtKB-EC"/>
</dbReference>
<dbReference type="InterPro" id="IPR014748">
    <property type="entry name" value="Enoyl-CoA_hydra_C"/>
</dbReference>
<evidence type="ECO:0000256" key="2">
    <source>
        <dbReference type="ARBA" id="ARBA00005254"/>
    </source>
</evidence>
<dbReference type="PANTHER" id="PTHR11941">
    <property type="entry name" value="ENOYL-COA HYDRATASE-RELATED"/>
    <property type="match status" value="1"/>
</dbReference>
<feature type="compositionally biased region" description="Basic and acidic residues" evidence="9">
    <location>
        <begin position="228"/>
        <end position="258"/>
    </location>
</feature>
<comment type="catalytic activity">
    <reaction evidence="6">
        <text>a (3S)-3-hydroxyacyl-CoA = a (2E)-enoyl-CoA + H2O</text>
        <dbReference type="Rhea" id="RHEA:16105"/>
        <dbReference type="ChEBI" id="CHEBI:15377"/>
        <dbReference type="ChEBI" id="CHEBI:57318"/>
        <dbReference type="ChEBI" id="CHEBI:58856"/>
        <dbReference type="EC" id="4.2.1.17"/>
    </reaction>
</comment>
<dbReference type="InterPro" id="IPR001753">
    <property type="entry name" value="Enoyl-CoA_hydra/iso"/>
</dbReference>
<evidence type="ECO:0000256" key="4">
    <source>
        <dbReference type="ARBA" id="ARBA00023098"/>
    </source>
</evidence>
<dbReference type="GO" id="GO:0006635">
    <property type="term" value="P:fatty acid beta-oxidation"/>
    <property type="evidence" value="ECO:0007669"/>
    <property type="project" value="TreeGrafter"/>
</dbReference>
<dbReference type="AlphaFoldDB" id="A0A402CLA6"/>
<comment type="catalytic activity">
    <reaction evidence="7">
        <text>a 4-saturated-(3S)-3-hydroxyacyl-CoA = a (3E)-enoyl-CoA + H2O</text>
        <dbReference type="Rhea" id="RHEA:20724"/>
        <dbReference type="ChEBI" id="CHEBI:15377"/>
        <dbReference type="ChEBI" id="CHEBI:58521"/>
        <dbReference type="ChEBI" id="CHEBI:137480"/>
        <dbReference type="EC" id="4.2.1.17"/>
    </reaction>
</comment>
<protein>
    <submittedName>
        <fullName evidence="10">Enoyl-CoA hydratase</fullName>
    </submittedName>
</protein>
<evidence type="ECO:0000256" key="1">
    <source>
        <dbReference type="ARBA" id="ARBA00002994"/>
    </source>
</evidence>
<dbReference type="Gene3D" id="1.10.12.10">
    <property type="entry name" value="Lyase 2-enoyl-coa Hydratase, Chain A, domain 2"/>
    <property type="match status" value="1"/>
</dbReference>
<sequence length="264" mass="27616">MTNPAVLTERRGSILLVTINRPEARNSVNAAVAEGIGDAVELARRDPDIRVVVLTGSGDDAFCGGGDLKDMAAGLSLVPADPEKRAWGFGGICEHPIDKPIVAAVNGAAIGGGLEVAMACDLIVATETASFSLPEVRNGFIASAGGAVWLSQWVPRAVAMEILLLGDRFSAAQAKDWGLINRVVPRGDALSAALELAEALAANAPLAVQASKRLVTGLVGTESVTDREAWARSNAEKKSIEDTEDAKEGPRAFTEKRPAIWKGR</sequence>
<dbReference type="Proteomes" id="UP000287519">
    <property type="component" value="Unassembled WGS sequence"/>
</dbReference>